<dbReference type="GO" id="GO:1903806">
    <property type="term" value="P:L-isoleucine import across plasma membrane"/>
    <property type="evidence" value="ECO:0007669"/>
    <property type="project" value="TreeGrafter"/>
</dbReference>
<dbReference type="Proteomes" id="UP000054705">
    <property type="component" value="Unassembled WGS sequence"/>
</dbReference>
<dbReference type="GO" id="GO:0005304">
    <property type="term" value="F:L-valine transmembrane transporter activity"/>
    <property type="evidence" value="ECO:0007669"/>
    <property type="project" value="TreeGrafter"/>
</dbReference>
<dbReference type="Gene3D" id="3.40.50.300">
    <property type="entry name" value="P-loop containing nucleotide triphosphate hydrolases"/>
    <property type="match status" value="1"/>
</dbReference>
<dbReference type="SMART" id="SM00382">
    <property type="entry name" value="AAA"/>
    <property type="match status" value="1"/>
</dbReference>
<evidence type="ECO:0000313" key="6">
    <source>
        <dbReference type="Proteomes" id="UP000054705"/>
    </source>
</evidence>
<dbReference type="GO" id="GO:0015188">
    <property type="term" value="F:L-isoleucine transmembrane transporter activity"/>
    <property type="evidence" value="ECO:0007669"/>
    <property type="project" value="TreeGrafter"/>
</dbReference>
<dbReference type="GO" id="GO:0015192">
    <property type="term" value="F:L-phenylalanine transmembrane transporter activity"/>
    <property type="evidence" value="ECO:0007669"/>
    <property type="project" value="TreeGrafter"/>
</dbReference>
<accession>A0A101HQG4</accession>
<protein>
    <submittedName>
        <fullName evidence="5">ABC-type branched-chain amino acid transport system ATPase component</fullName>
    </submittedName>
</protein>
<keyword evidence="2" id="KW-0547">Nucleotide-binding</keyword>
<dbReference type="PANTHER" id="PTHR45772">
    <property type="entry name" value="CONSERVED COMPONENT OF ABC TRANSPORTER FOR NATURAL AMINO ACIDS-RELATED"/>
    <property type="match status" value="1"/>
</dbReference>
<reference evidence="6" key="1">
    <citation type="journal article" date="2015" name="MBio">
        <title>Genome-Resolved Metagenomic Analysis Reveals Roles for Candidate Phyla and Other Microbial Community Members in Biogeochemical Transformations in Oil Reservoirs.</title>
        <authorList>
            <person name="Hu P."/>
            <person name="Tom L."/>
            <person name="Singh A."/>
            <person name="Thomas B.C."/>
            <person name="Baker B.J."/>
            <person name="Piceno Y.M."/>
            <person name="Andersen G.L."/>
            <person name="Banfield J.F."/>
        </authorList>
    </citation>
    <scope>NUCLEOTIDE SEQUENCE [LARGE SCALE GENOMIC DNA]</scope>
</reference>
<feature type="domain" description="ABC transporter" evidence="4">
    <location>
        <begin position="4"/>
        <end position="236"/>
    </location>
</feature>
<keyword evidence="3" id="KW-0067">ATP-binding</keyword>
<dbReference type="InterPro" id="IPR051120">
    <property type="entry name" value="ABC_AA/LPS_Transport"/>
</dbReference>
<dbReference type="GO" id="GO:0015808">
    <property type="term" value="P:L-alanine transport"/>
    <property type="evidence" value="ECO:0007669"/>
    <property type="project" value="TreeGrafter"/>
</dbReference>
<dbReference type="Pfam" id="PF12399">
    <property type="entry name" value="BCA_ABC_TP_C"/>
    <property type="match status" value="1"/>
</dbReference>
<dbReference type="GO" id="GO:0042941">
    <property type="term" value="P:D-alanine transmembrane transport"/>
    <property type="evidence" value="ECO:0007669"/>
    <property type="project" value="TreeGrafter"/>
</dbReference>
<dbReference type="InterPro" id="IPR003593">
    <property type="entry name" value="AAA+_ATPase"/>
</dbReference>
<dbReference type="PATRIC" id="fig|110500.4.peg.158"/>
<dbReference type="GO" id="GO:0005524">
    <property type="term" value="F:ATP binding"/>
    <property type="evidence" value="ECO:0007669"/>
    <property type="project" value="UniProtKB-KW"/>
</dbReference>
<evidence type="ECO:0000256" key="3">
    <source>
        <dbReference type="ARBA" id="ARBA00022840"/>
    </source>
</evidence>
<sequence length="241" mass="26853">MKFFEARDITKKFGGLAAVSDLSFNVEQGEIFGVIGPNGSGKTTVFNLISRFFPLTEGEIYFKGKRIDTLPAHKICSLGIGRTFQVVKPLRRMSVLDNVMAGAFLRTGSIGKARQKAEEVVEFCNLEQYVNYEAKSLPIPLRKRLEIARSLATEPELLMLDETCAGLNPKESEKAIELIKRIRDTGVTIIIVEHIMKVMMGISDRILAINFGREIAMGTPQEVARHPEVIKAYLGEDYAQS</sequence>
<dbReference type="InterPro" id="IPR003439">
    <property type="entry name" value="ABC_transporter-like_ATP-bd"/>
</dbReference>
<dbReference type="CDD" id="cd03219">
    <property type="entry name" value="ABC_Mj1267_LivG_branched"/>
    <property type="match status" value="1"/>
</dbReference>
<dbReference type="PANTHER" id="PTHR45772:SF7">
    <property type="entry name" value="AMINO ACID ABC TRANSPORTER ATP-BINDING PROTEIN"/>
    <property type="match status" value="1"/>
</dbReference>
<proteinExistence type="predicted"/>
<dbReference type="Pfam" id="PF00005">
    <property type="entry name" value="ABC_tran"/>
    <property type="match status" value="1"/>
</dbReference>
<dbReference type="GO" id="GO:1903805">
    <property type="term" value="P:L-valine import across plasma membrane"/>
    <property type="evidence" value="ECO:0007669"/>
    <property type="project" value="TreeGrafter"/>
</dbReference>
<keyword evidence="1" id="KW-0813">Transport</keyword>
<dbReference type="GO" id="GO:0016887">
    <property type="term" value="F:ATP hydrolysis activity"/>
    <property type="evidence" value="ECO:0007669"/>
    <property type="project" value="InterPro"/>
</dbReference>
<evidence type="ECO:0000259" key="4">
    <source>
        <dbReference type="PROSITE" id="PS50893"/>
    </source>
</evidence>
<dbReference type="InterPro" id="IPR027417">
    <property type="entry name" value="P-loop_NTPase"/>
</dbReference>
<name>A0A101HQG4_9FIRM</name>
<evidence type="ECO:0000256" key="1">
    <source>
        <dbReference type="ARBA" id="ARBA00022448"/>
    </source>
</evidence>
<evidence type="ECO:0000313" key="5">
    <source>
        <dbReference type="EMBL" id="KUK81227.1"/>
    </source>
</evidence>
<dbReference type="EMBL" id="LGGS01000167">
    <property type="protein sequence ID" value="KUK81227.1"/>
    <property type="molecule type" value="Genomic_DNA"/>
</dbReference>
<gene>
    <name evidence="5" type="ORF">XD97_0703</name>
</gene>
<dbReference type="GO" id="GO:0005886">
    <property type="term" value="C:plasma membrane"/>
    <property type="evidence" value="ECO:0007669"/>
    <property type="project" value="TreeGrafter"/>
</dbReference>
<dbReference type="InterPro" id="IPR032823">
    <property type="entry name" value="BCA_ABC_TP_C"/>
</dbReference>
<organism evidence="5 6">
    <name type="scientific">Pelotomaculum thermopropionicum</name>
    <dbReference type="NCBI Taxonomy" id="110500"/>
    <lineage>
        <taxon>Bacteria</taxon>
        <taxon>Bacillati</taxon>
        <taxon>Bacillota</taxon>
        <taxon>Clostridia</taxon>
        <taxon>Eubacteriales</taxon>
        <taxon>Desulfotomaculaceae</taxon>
        <taxon>Pelotomaculum</taxon>
    </lineage>
</organism>
<comment type="caution">
    <text evidence="5">The sequence shown here is derived from an EMBL/GenBank/DDBJ whole genome shotgun (WGS) entry which is preliminary data.</text>
</comment>
<dbReference type="SUPFAM" id="SSF52540">
    <property type="entry name" value="P-loop containing nucleoside triphosphate hydrolases"/>
    <property type="match status" value="1"/>
</dbReference>
<evidence type="ECO:0000256" key="2">
    <source>
        <dbReference type="ARBA" id="ARBA00022741"/>
    </source>
</evidence>
<dbReference type="AlphaFoldDB" id="A0A101HQG4"/>
<dbReference type="PROSITE" id="PS50893">
    <property type="entry name" value="ABC_TRANSPORTER_2"/>
    <property type="match status" value="1"/>
</dbReference>